<dbReference type="PANTHER" id="PTHR30055:SF175">
    <property type="entry name" value="HTH-TYPE TRANSCRIPTIONAL REPRESSOR KSTR2"/>
    <property type="match status" value="1"/>
</dbReference>
<gene>
    <name evidence="8" type="ORF">GON04_19395</name>
</gene>
<dbReference type="EMBL" id="WSEL01000009">
    <property type="protein sequence ID" value="MVQ31632.1"/>
    <property type="molecule type" value="Genomic_DNA"/>
</dbReference>
<sequence>MPPRSKRSTADGGGPGVALGSTTPARAPASPWTSTSDRERLRASKRDAVLRTAARVFNEKGFHATSLDEVAERLHITKPTLYYYVKNKDEILFECVSIGLQMLEDAIQAERSRGGRAIDQLVAAMHSYVMIVTQDYGMCIIRVGEDPLPQDSRRALRAFKAKLDAHFRDLVARGVEEGSIRPCDPKIAAFTLAGALSWIGRWYRPDGALTPDAIARQAIDVLAGGLCTPRVAARLRVAPP</sequence>
<evidence type="ECO:0000259" key="7">
    <source>
        <dbReference type="PROSITE" id="PS50977"/>
    </source>
</evidence>
<evidence type="ECO:0000256" key="1">
    <source>
        <dbReference type="ARBA" id="ARBA00022491"/>
    </source>
</evidence>
<dbReference type="InterPro" id="IPR023772">
    <property type="entry name" value="DNA-bd_HTH_TetR-type_CS"/>
</dbReference>
<dbReference type="PANTHER" id="PTHR30055">
    <property type="entry name" value="HTH-TYPE TRANSCRIPTIONAL REGULATOR RUTR"/>
    <property type="match status" value="1"/>
</dbReference>
<dbReference type="SUPFAM" id="SSF46689">
    <property type="entry name" value="Homeodomain-like"/>
    <property type="match status" value="1"/>
</dbReference>
<organism evidence="8 9">
    <name type="scientific">Ramlibacter pinisoli</name>
    <dbReference type="NCBI Taxonomy" id="2682844"/>
    <lineage>
        <taxon>Bacteria</taxon>
        <taxon>Pseudomonadati</taxon>
        <taxon>Pseudomonadota</taxon>
        <taxon>Betaproteobacteria</taxon>
        <taxon>Burkholderiales</taxon>
        <taxon>Comamonadaceae</taxon>
        <taxon>Ramlibacter</taxon>
    </lineage>
</organism>
<dbReference type="GO" id="GO:0003700">
    <property type="term" value="F:DNA-binding transcription factor activity"/>
    <property type="evidence" value="ECO:0007669"/>
    <property type="project" value="TreeGrafter"/>
</dbReference>
<dbReference type="Gene3D" id="1.10.10.60">
    <property type="entry name" value="Homeodomain-like"/>
    <property type="match status" value="1"/>
</dbReference>
<feature type="region of interest" description="Disordered" evidence="6">
    <location>
        <begin position="1"/>
        <end position="41"/>
    </location>
</feature>
<feature type="DNA-binding region" description="H-T-H motif" evidence="5">
    <location>
        <begin position="66"/>
        <end position="85"/>
    </location>
</feature>
<keyword evidence="2" id="KW-0805">Transcription regulation</keyword>
<dbReference type="Pfam" id="PF00440">
    <property type="entry name" value="TetR_N"/>
    <property type="match status" value="1"/>
</dbReference>
<evidence type="ECO:0000256" key="4">
    <source>
        <dbReference type="ARBA" id="ARBA00023163"/>
    </source>
</evidence>
<proteinExistence type="predicted"/>
<dbReference type="SUPFAM" id="SSF48498">
    <property type="entry name" value="Tetracyclin repressor-like, C-terminal domain"/>
    <property type="match status" value="1"/>
</dbReference>
<dbReference type="InterPro" id="IPR009057">
    <property type="entry name" value="Homeodomain-like_sf"/>
</dbReference>
<dbReference type="InterPro" id="IPR050109">
    <property type="entry name" value="HTH-type_TetR-like_transc_reg"/>
</dbReference>
<accession>A0A6N8IYC6</accession>
<keyword evidence="3 5" id="KW-0238">DNA-binding</keyword>
<name>A0A6N8IYC6_9BURK</name>
<dbReference type="Gene3D" id="1.10.357.10">
    <property type="entry name" value="Tetracycline Repressor, domain 2"/>
    <property type="match status" value="1"/>
</dbReference>
<comment type="caution">
    <text evidence="8">The sequence shown here is derived from an EMBL/GenBank/DDBJ whole genome shotgun (WGS) entry which is preliminary data.</text>
</comment>
<dbReference type="PROSITE" id="PS50977">
    <property type="entry name" value="HTH_TETR_2"/>
    <property type="match status" value="1"/>
</dbReference>
<dbReference type="PROSITE" id="PS01081">
    <property type="entry name" value="HTH_TETR_1"/>
    <property type="match status" value="1"/>
</dbReference>
<dbReference type="Proteomes" id="UP000469385">
    <property type="component" value="Unassembled WGS sequence"/>
</dbReference>
<evidence type="ECO:0000256" key="6">
    <source>
        <dbReference type="SAM" id="MobiDB-lite"/>
    </source>
</evidence>
<dbReference type="GO" id="GO:0000976">
    <property type="term" value="F:transcription cis-regulatory region binding"/>
    <property type="evidence" value="ECO:0007669"/>
    <property type="project" value="TreeGrafter"/>
</dbReference>
<dbReference type="InterPro" id="IPR001647">
    <property type="entry name" value="HTH_TetR"/>
</dbReference>
<dbReference type="Pfam" id="PF17932">
    <property type="entry name" value="TetR_C_24"/>
    <property type="match status" value="1"/>
</dbReference>
<dbReference type="AlphaFoldDB" id="A0A6N8IYC6"/>
<keyword evidence="1" id="KW-0678">Repressor</keyword>
<protein>
    <submittedName>
        <fullName evidence="8">TetR family transcriptional regulator</fullName>
    </submittedName>
</protein>
<keyword evidence="4" id="KW-0804">Transcription</keyword>
<evidence type="ECO:0000313" key="9">
    <source>
        <dbReference type="Proteomes" id="UP000469385"/>
    </source>
</evidence>
<keyword evidence="9" id="KW-1185">Reference proteome</keyword>
<dbReference type="InterPro" id="IPR041490">
    <property type="entry name" value="KstR2_TetR_C"/>
</dbReference>
<dbReference type="PRINTS" id="PR00455">
    <property type="entry name" value="HTHTETR"/>
</dbReference>
<feature type="domain" description="HTH tetR-type" evidence="7">
    <location>
        <begin position="43"/>
        <end position="103"/>
    </location>
</feature>
<evidence type="ECO:0000256" key="3">
    <source>
        <dbReference type="ARBA" id="ARBA00023125"/>
    </source>
</evidence>
<evidence type="ECO:0000256" key="5">
    <source>
        <dbReference type="PROSITE-ProRule" id="PRU00335"/>
    </source>
</evidence>
<reference evidence="8 9" key="1">
    <citation type="submission" date="2019-12" db="EMBL/GenBank/DDBJ databases">
        <authorList>
            <person name="Huq M.A."/>
        </authorList>
    </citation>
    <scope>NUCLEOTIDE SEQUENCE [LARGE SCALE GENOMIC DNA]</scope>
    <source>
        <strain evidence="8 9">MAH-25</strain>
    </source>
</reference>
<dbReference type="InterPro" id="IPR036271">
    <property type="entry name" value="Tet_transcr_reg_TetR-rel_C_sf"/>
</dbReference>
<evidence type="ECO:0000256" key="2">
    <source>
        <dbReference type="ARBA" id="ARBA00023015"/>
    </source>
</evidence>
<evidence type="ECO:0000313" key="8">
    <source>
        <dbReference type="EMBL" id="MVQ31632.1"/>
    </source>
</evidence>